<evidence type="ECO:0000313" key="2">
    <source>
        <dbReference type="EMBL" id="NIY68011.1"/>
    </source>
</evidence>
<feature type="transmembrane region" description="Helical" evidence="1">
    <location>
        <begin position="35"/>
        <end position="57"/>
    </location>
</feature>
<gene>
    <name evidence="2" type="ORF">SMALB_6089</name>
</gene>
<feature type="transmembrane region" description="Helical" evidence="1">
    <location>
        <begin position="64"/>
        <end position="81"/>
    </location>
</feature>
<dbReference type="AlphaFoldDB" id="A0A7X5X7E6"/>
<accession>A0A7X5X7E6</accession>
<keyword evidence="1" id="KW-0812">Transmembrane</keyword>
<keyword evidence="1" id="KW-1133">Transmembrane helix</keyword>
<evidence type="ECO:0000256" key="1">
    <source>
        <dbReference type="SAM" id="Phobius"/>
    </source>
</evidence>
<keyword evidence="1" id="KW-0472">Membrane</keyword>
<organism evidence="2 3">
    <name type="scientific">Streptomyces malaysiensis</name>
    <dbReference type="NCBI Taxonomy" id="92644"/>
    <lineage>
        <taxon>Bacteria</taxon>
        <taxon>Bacillati</taxon>
        <taxon>Actinomycetota</taxon>
        <taxon>Actinomycetes</taxon>
        <taxon>Kitasatosporales</taxon>
        <taxon>Streptomycetaceae</taxon>
        <taxon>Streptomyces</taxon>
        <taxon>Streptomyces violaceusniger group</taxon>
    </lineage>
</organism>
<name>A0A7X5X7E6_STRMQ</name>
<reference evidence="2 3" key="1">
    <citation type="submission" date="2020-02" db="EMBL/GenBank/DDBJ databases">
        <title>Streptomyces malaysiensis DSM14702 (JHCC583434, PFL_A843) Genome sequencing and assembly.</title>
        <authorList>
            <person name="Samborskyy M."/>
        </authorList>
    </citation>
    <scope>NUCLEOTIDE SEQUENCE [LARGE SCALE GENOMIC DNA]</scope>
    <source>
        <strain evidence="2 3">DSM 14702</strain>
    </source>
</reference>
<feature type="transmembrane region" description="Helical" evidence="1">
    <location>
        <begin position="87"/>
        <end position="109"/>
    </location>
</feature>
<dbReference type="Proteomes" id="UP000536624">
    <property type="component" value="Unassembled WGS sequence"/>
</dbReference>
<comment type="caution">
    <text evidence="2">The sequence shown here is derived from an EMBL/GenBank/DDBJ whole genome shotgun (WGS) entry which is preliminary data.</text>
</comment>
<evidence type="ECO:0000313" key="3">
    <source>
        <dbReference type="Proteomes" id="UP000536624"/>
    </source>
</evidence>
<protein>
    <submittedName>
        <fullName evidence="2">Uncharacterized protein</fullName>
    </submittedName>
</protein>
<sequence>MGSGLSLFTIGAALQKALGSTPFSVVNTTQYSASYYIAFSYTALGVLLGLSSLAYVLYSSSLRFMGFIGAYLLAFGAISLINSPQDAWMQLATVMMFLGAALAALSAWLRHLRERS</sequence>
<dbReference type="EMBL" id="JAALLH010000001">
    <property type="protein sequence ID" value="NIY68011.1"/>
    <property type="molecule type" value="Genomic_DNA"/>
</dbReference>
<proteinExistence type="predicted"/>